<proteinExistence type="inferred from homology"/>
<protein>
    <submittedName>
        <fullName evidence="6">Uncharacterized protein</fullName>
    </submittedName>
</protein>
<keyword evidence="2" id="KW-0808">Transferase</keyword>
<comment type="caution">
    <text evidence="6">The sequence shown here is derived from an EMBL/GenBank/DDBJ whole genome shotgun (WGS) entry which is preliminary data.</text>
</comment>
<evidence type="ECO:0000256" key="5">
    <source>
        <dbReference type="ARBA" id="ARBA00022840"/>
    </source>
</evidence>
<evidence type="ECO:0000313" key="7">
    <source>
        <dbReference type="Proteomes" id="UP001527099"/>
    </source>
</evidence>
<accession>A0ABT4G8V6</accession>
<dbReference type="Proteomes" id="UP001527099">
    <property type="component" value="Unassembled WGS sequence"/>
</dbReference>
<evidence type="ECO:0000313" key="6">
    <source>
        <dbReference type="EMBL" id="MCY9692592.1"/>
    </source>
</evidence>
<dbReference type="SUPFAM" id="SSF56112">
    <property type="entry name" value="Protein kinase-like (PK-like)"/>
    <property type="match status" value="1"/>
</dbReference>
<evidence type="ECO:0000256" key="2">
    <source>
        <dbReference type="ARBA" id="ARBA00022679"/>
    </source>
</evidence>
<evidence type="ECO:0000256" key="3">
    <source>
        <dbReference type="ARBA" id="ARBA00022741"/>
    </source>
</evidence>
<organism evidence="6 7">
    <name type="scientific">Paenibacillus alginolyticus</name>
    <dbReference type="NCBI Taxonomy" id="59839"/>
    <lineage>
        <taxon>Bacteria</taxon>
        <taxon>Bacillati</taxon>
        <taxon>Bacillota</taxon>
        <taxon>Bacilli</taxon>
        <taxon>Bacillales</taxon>
        <taxon>Paenibacillaceae</taxon>
        <taxon>Paenibacillus</taxon>
    </lineage>
</organism>
<keyword evidence="7" id="KW-1185">Reference proteome</keyword>
<keyword evidence="3" id="KW-0547">Nucleotide-binding</keyword>
<sequence>MNLVFQILDKSSGKSIILKQALPYARVVGESWPLTLERARIESHALILQHEIYPGLVPKIYHYDPILALTVMEDLSNYLIMRKGLVARKRYPHFAQHIGTFLARTLFLTSDFALPAQEKKKKAVQFSNPDMCKISEDLIFTTPILIPKPINLMH</sequence>
<dbReference type="PANTHER" id="PTHR34273:SF2">
    <property type="entry name" value="METHYLTHIORIBOSE KINASE"/>
    <property type="match status" value="1"/>
</dbReference>
<evidence type="ECO:0000256" key="4">
    <source>
        <dbReference type="ARBA" id="ARBA00022777"/>
    </source>
</evidence>
<dbReference type="RefSeq" id="WP_268614125.1">
    <property type="nucleotide sequence ID" value="NZ_JAMDMX010000016.1"/>
</dbReference>
<dbReference type="Gene3D" id="3.90.1200.10">
    <property type="match status" value="1"/>
</dbReference>
<reference evidence="6 7" key="1">
    <citation type="submission" date="2022-05" db="EMBL/GenBank/DDBJ databases">
        <title>Genome Sequencing of Bee-Associated Microbes.</title>
        <authorList>
            <person name="Dunlap C."/>
        </authorList>
    </citation>
    <scope>NUCLEOTIDE SEQUENCE [LARGE SCALE GENOMIC DNA]</scope>
    <source>
        <strain evidence="6 7">NRRL B-14421</strain>
    </source>
</reference>
<evidence type="ECO:0000256" key="1">
    <source>
        <dbReference type="ARBA" id="ARBA00010165"/>
    </source>
</evidence>
<comment type="similarity">
    <text evidence="1">Belongs to the methylthioribose kinase family.</text>
</comment>
<gene>
    <name evidence="6" type="ORF">M5X19_06725</name>
</gene>
<keyword evidence="5" id="KW-0067">ATP-binding</keyword>
<keyword evidence="4" id="KW-0418">Kinase</keyword>
<dbReference type="Gene3D" id="3.30.200.20">
    <property type="entry name" value="Phosphorylase Kinase, domain 1"/>
    <property type="match status" value="1"/>
</dbReference>
<dbReference type="PANTHER" id="PTHR34273">
    <property type="entry name" value="METHYLTHIORIBOSE KINASE"/>
    <property type="match status" value="1"/>
</dbReference>
<dbReference type="InterPro" id="IPR011009">
    <property type="entry name" value="Kinase-like_dom_sf"/>
</dbReference>
<name>A0ABT4G8V6_9BACL</name>
<dbReference type="EMBL" id="JAMDMX010000016">
    <property type="protein sequence ID" value="MCY9692592.1"/>
    <property type="molecule type" value="Genomic_DNA"/>
</dbReference>